<feature type="signal peptide" evidence="1">
    <location>
        <begin position="1"/>
        <end position="20"/>
    </location>
</feature>
<organism evidence="4">
    <name type="scientific">Haemonchus placei</name>
    <name type="common">Barber's pole worm</name>
    <dbReference type="NCBI Taxonomy" id="6290"/>
    <lineage>
        <taxon>Eukaryota</taxon>
        <taxon>Metazoa</taxon>
        <taxon>Ecdysozoa</taxon>
        <taxon>Nematoda</taxon>
        <taxon>Chromadorea</taxon>
        <taxon>Rhabditida</taxon>
        <taxon>Rhabditina</taxon>
        <taxon>Rhabditomorpha</taxon>
        <taxon>Strongyloidea</taxon>
        <taxon>Trichostrongylidae</taxon>
        <taxon>Haemonchus</taxon>
    </lineage>
</organism>
<feature type="chain" id="PRO_5043124298" evidence="1">
    <location>
        <begin position="21"/>
        <end position="56"/>
    </location>
</feature>
<evidence type="ECO:0000256" key="1">
    <source>
        <dbReference type="SAM" id="SignalP"/>
    </source>
</evidence>
<name>A0A0N4X047_HAEPC</name>
<evidence type="ECO:0000313" key="4">
    <source>
        <dbReference type="WBParaSite" id="HPLM_0001760801-mRNA-1"/>
    </source>
</evidence>
<evidence type="ECO:0000313" key="2">
    <source>
        <dbReference type="EMBL" id="VDO65914.1"/>
    </source>
</evidence>
<dbReference type="Proteomes" id="UP000268014">
    <property type="component" value="Unassembled WGS sequence"/>
</dbReference>
<reference evidence="2 3" key="2">
    <citation type="submission" date="2018-11" db="EMBL/GenBank/DDBJ databases">
        <authorList>
            <consortium name="Pathogen Informatics"/>
        </authorList>
    </citation>
    <scope>NUCLEOTIDE SEQUENCE [LARGE SCALE GENOMIC DNA]</scope>
    <source>
        <strain evidence="2 3">MHpl1</strain>
    </source>
</reference>
<evidence type="ECO:0000313" key="3">
    <source>
        <dbReference type="Proteomes" id="UP000268014"/>
    </source>
</evidence>
<reference evidence="4" key="1">
    <citation type="submission" date="2017-02" db="UniProtKB">
        <authorList>
            <consortium name="WormBaseParasite"/>
        </authorList>
    </citation>
    <scope>IDENTIFICATION</scope>
</reference>
<dbReference type="WBParaSite" id="HPLM_0001760801-mRNA-1">
    <property type="protein sequence ID" value="HPLM_0001760801-mRNA-1"/>
    <property type="gene ID" value="HPLM_0001760801"/>
</dbReference>
<gene>
    <name evidence="2" type="ORF">HPLM_LOCUS17600</name>
</gene>
<dbReference type="AlphaFoldDB" id="A0A0N4X047"/>
<keyword evidence="3" id="KW-1185">Reference proteome</keyword>
<proteinExistence type="predicted"/>
<dbReference type="EMBL" id="UZAF01020052">
    <property type="protein sequence ID" value="VDO65914.1"/>
    <property type="molecule type" value="Genomic_DNA"/>
</dbReference>
<accession>A0A0N4X047</accession>
<sequence length="56" mass="6256">MFRFVGLFICIWLSDRPCFTGVLLDVRLSRSIRSLAATQAIPTVFGFTAFSLDEGI</sequence>
<protein>
    <submittedName>
        <fullName evidence="4">Secreted protein</fullName>
    </submittedName>
</protein>
<keyword evidence="1" id="KW-0732">Signal</keyword>